<comment type="subcellular location">
    <subcellularLocation>
        <location evidence="1">Nucleus</location>
    </subcellularLocation>
</comment>
<dbReference type="PANTHER" id="PTHR33137:SF4">
    <property type="entry name" value="MEDIATOR OF RNA POLYMERASE II TRANSCRIPTION SUBUNIT 15A-RELATED"/>
    <property type="match status" value="1"/>
</dbReference>
<keyword evidence="4" id="KW-0812">Transmembrane</keyword>
<proteinExistence type="predicted"/>
<sequence length="907" mass="102122">MDTNNWRPPQVGEAPMDAGDWRSQLRPDSRQRIVNKIMDTLKRHLPFSGHEGLQELKKIAVRFEEKIYTAATSQSDYLRKISLKMLTMETKSQNTMANSLQSNSAGNSNRPPDPGSFGMQPQVPNQGQSLSMPFPAHQPQPHQQLLSQNIQNNIPAAGVQSSAGLSFALPPSSGLTQTPIPSIVVQNQNMQNMGQGVPSNMFATSQRQLPGRQQVVPQQQQQQQQQSQNSQQYMYHQQLQHLLLKPKYQQGNIPQLVQQQQQQQHQPNLLQPTQLQSSQQPVMQTSSVIQPSVVQSSLSSLQQNQQSAIQQSTPSMLQQHPQSVLRQPQQQQASVVHQQQTSQQPLLPPQQQQQSNATSLSQNQLIGQQNNVGDMQQQQQQQRLLSQQNNILNLQQQQQLLMAQQSNLSNMHQPQLGPQSNVTGLQQQQHLGTQSGNSSMQTNQHSVHLLQQTKVQGQQQQHQSSSNLLTAEGQQSQPTQMQQLGLQQQSNPLQRDMQQRLQASGQVPGTMLQPQNVMDQQKQLYQSQRPLPETSSTSLDSTAQTGHATGGDWQEEVFQKIKVMKEMYLPELSEMYQKIATKLQQHDSLPQQPKLEQLDKLKMFRTMLERLISVLQISKSSISPGLKDKLLLYEKQIVNFINTNRPRKPVSSLQQGQLPPPHMHSMQQSQSQITQVQSHENQMNPQLQSMNLQGSVATMPQSNMTSLQPSSMSALSGVSTAQQNMMNSLPPSSSMDSGQGNALNSLQQVPVGSNQQTPVSAPQQANMNALSSQSGVNMLQANMNSIQSNSGMLQHQHLKQQQEHQMFQNQLKQQFQHRQMQQLLMQKQQLQQLQLQAEQQLPAQLEAHQQQMPQLHQMNDVNDLKMRQGMGVKPGVFQQHLSVDSWFVMQTGFLVVCLLLWCYTFFG</sequence>
<feature type="region of interest" description="Disordered" evidence="3">
    <location>
        <begin position="646"/>
        <end position="682"/>
    </location>
</feature>
<feature type="region of interest" description="Disordered" evidence="3">
    <location>
        <begin position="206"/>
        <end position="232"/>
    </location>
</feature>
<evidence type="ECO:0000313" key="6">
    <source>
        <dbReference type="EMBL" id="KAI5322449.1"/>
    </source>
</evidence>
<dbReference type="InterPro" id="IPR036546">
    <property type="entry name" value="MED15_KIX"/>
</dbReference>
<feature type="region of interest" description="Disordered" evidence="3">
    <location>
        <begin position="724"/>
        <end position="743"/>
    </location>
</feature>
<evidence type="ECO:0000256" key="4">
    <source>
        <dbReference type="SAM" id="Phobius"/>
    </source>
</evidence>
<keyword evidence="4" id="KW-0472">Membrane</keyword>
<feature type="compositionally biased region" description="Low complexity" evidence="3">
    <location>
        <begin position="449"/>
        <end position="494"/>
    </location>
</feature>
<feature type="region of interest" description="Disordered" evidence="3">
    <location>
        <begin position="92"/>
        <end position="142"/>
    </location>
</feature>
<feature type="region of interest" description="Disordered" evidence="3">
    <location>
        <begin position="1"/>
        <end position="23"/>
    </location>
</feature>
<name>A0AAD4YV81_PRUDU</name>
<dbReference type="FunFam" id="1.10.246.20:FF:000003">
    <property type="entry name" value="Mediator of RNA polymerase II transcription subunit 15a"/>
    <property type="match status" value="1"/>
</dbReference>
<feature type="transmembrane region" description="Helical" evidence="4">
    <location>
        <begin position="886"/>
        <end position="906"/>
    </location>
</feature>
<feature type="region of interest" description="Disordered" evidence="3">
    <location>
        <begin position="305"/>
        <end position="361"/>
    </location>
</feature>
<dbReference type="GO" id="GO:0005634">
    <property type="term" value="C:nucleus"/>
    <property type="evidence" value="ECO:0007669"/>
    <property type="project" value="UniProtKB-SubCell"/>
</dbReference>
<feature type="compositionally biased region" description="Low complexity" evidence="3">
    <location>
        <begin position="423"/>
        <end position="434"/>
    </location>
</feature>
<protein>
    <recommendedName>
        <fullName evidence="5">Mediator complex subunit 15 KIX domain-containing protein</fullName>
    </recommendedName>
</protein>
<dbReference type="AlphaFoldDB" id="A0AAD4YV81"/>
<dbReference type="GO" id="GO:0003713">
    <property type="term" value="F:transcription coactivator activity"/>
    <property type="evidence" value="ECO:0007669"/>
    <property type="project" value="InterPro"/>
</dbReference>
<accession>A0AAD4YV81</accession>
<feature type="region of interest" description="Disordered" evidence="3">
    <location>
        <begin position="410"/>
        <end position="503"/>
    </location>
</feature>
<dbReference type="Gene3D" id="1.10.246.20">
    <property type="entry name" value="Coactivator CBP, KIX domain"/>
    <property type="match status" value="1"/>
</dbReference>
<evidence type="ECO:0000256" key="3">
    <source>
        <dbReference type="SAM" id="MobiDB-lite"/>
    </source>
</evidence>
<feature type="compositionally biased region" description="Polar residues" evidence="3">
    <location>
        <begin position="435"/>
        <end position="446"/>
    </location>
</feature>
<dbReference type="EMBL" id="JAJFAZ020000006">
    <property type="protein sequence ID" value="KAI5322449.1"/>
    <property type="molecule type" value="Genomic_DNA"/>
</dbReference>
<feature type="domain" description="Mediator complex subunit 15 KIX" evidence="5">
    <location>
        <begin position="19"/>
        <end position="98"/>
    </location>
</feature>
<comment type="caution">
    <text evidence="6">The sequence shown here is derived from an EMBL/GenBank/DDBJ whole genome shotgun (WGS) entry which is preliminary data.</text>
</comment>
<evidence type="ECO:0000313" key="7">
    <source>
        <dbReference type="Proteomes" id="UP001054821"/>
    </source>
</evidence>
<keyword evidence="7" id="KW-1185">Reference proteome</keyword>
<dbReference type="InterPro" id="IPR036529">
    <property type="entry name" value="KIX_dom_sf"/>
</dbReference>
<reference evidence="6 7" key="1">
    <citation type="journal article" date="2022" name="G3 (Bethesda)">
        <title>Whole-genome sequence and methylome profiling of the almond [Prunus dulcis (Mill.) D.A. Webb] cultivar 'Nonpareil'.</title>
        <authorList>
            <person name="D'Amico-Willman K.M."/>
            <person name="Ouma W.Z."/>
            <person name="Meulia T."/>
            <person name="Sideli G.M."/>
            <person name="Gradziel T.M."/>
            <person name="Fresnedo-Ramirez J."/>
        </authorList>
    </citation>
    <scope>NUCLEOTIDE SEQUENCE [LARGE SCALE GENOMIC DNA]</scope>
    <source>
        <strain evidence="6">Clone GOH B32 T37-40</strain>
    </source>
</reference>
<dbReference type="InterPro" id="IPR044661">
    <property type="entry name" value="MED15a/b/c-like"/>
</dbReference>
<dbReference type="SUPFAM" id="SSF47040">
    <property type="entry name" value="Kix domain of CBP (creb binding protein)"/>
    <property type="match status" value="1"/>
</dbReference>
<keyword evidence="2" id="KW-0539">Nucleus</keyword>
<evidence type="ECO:0000256" key="1">
    <source>
        <dbReference type="ARBA" id="ARBA00004123"/>
    </source>
</evidence>
<keyword evidence="4" id="KW-1133">Transmembrane helix</keyword>
<dbReference type="Pfam" id="PF16987">
    <property type="entry name" value="KIX_2"/>
    <property type="match status" value="1"/>
</dbReference>
<feature type="compositionally biased region" description="Polar residues" evidence="3">
    <location>
        <begin position="122"/>
        <end position="131"/>
    </location>
</feature>
<dbReference type="PANTHER" id="PTHR33137">
    <property type="entry name" value="MEDIATOR OF RNA POLYMERASE II TRANSCRIPTION SUBUNIT 15A-RELATED"/>
    <property type="match status" value="1"/>
</dbReference>
<organism evidence="6 7">
    <name type="scientific">Prunus dulcis</name>
    <name type="common">Almond</name>
    <name type="synonym">Amygdalus dulcis</name>
    <dbReference type="NCBI Taxonomy" id="3755"/>
    <lineage>
        <taxon>Eukaryota</taxon>
        <taxon>Viridiplantae</taxon>
        <taxon>Streptophyta</taxon>
        <taxon>Embryophyta</taxon>
        <taxon>Tracheophyta</taxon>
        <taxon>Spermatophyta</taxon>
        <taxon>Magnoliopsida</taxon>
        <taxon>eudicotyledons</taxon>
        <taxon>Gunneridae</taxon>
        <taxon>Pentapetalae</taxon>
        <taxon>rosids</taxon>
        <taxon>fabids</taxon>
        <taxon>Rosales</taxon>
        <taxon>Rosaceae</taxon>
        <taxon>Amygdaloideae</taxon>
        <taxon>Amygdaleae</taxon>
        <taxon>Prunus</taxon>
    </lineage>
</organism>
<evidence type="ECO:0000259" key="5">
    <source>
        <dbReference type="Pfam" id="PF16987"/>
    </source>
</evidence>
<feature type="compositionally biased region" description="Low complexity" evidence="3">
    <location>
        <begin position="665"/>
        <end position="678"/>
    </location>
</feature>
<evidence type="ECO:0000256" key="2">
    <source>
        <dbReference type="ARBA" id="ARBA00023242"/>
    </source>
</evidence>
<dbReference type="Proteomes" id="UP001054821">
    <property type="component" value="Chromosome 6"/>
</dbReference>
<feature type="compositionally biased region" description="Low complexity" evidence="3">
    <location>
        <begin position="724"/>
        <end position="737"/>
    </location>
</feature>
<feature type="compositionally biased region" description="Polar residues" evidence="3">
    <location>
        <begin position="411"/>
        <end position="422"/>
    </location>
</feature>
<feature type="compositionally biased region" description="Polar residues" evidence="3">
    <location>
        <begin position="92"/>
        <end position="110"/>
    </location>
</feature>
<dbReference type="GO" id="GO:0031490">
    <property type="term" value="F:chromatin DNA binding"/>
    <property type="evidence" value="ECO:0007669"/>
    <property type="project" value="InterPro"/>
</dbReference>
<feature type="region of interest" description="Disordered" evidence="3">
    <location>
        <begin position="698"/>
        <end position="719"/>
    </location>
</feature>
<feature type="region of interest" description="Disordered" evidence="3">
    <location>
        <begin position="519"/>
        <end position="551"/>
    </location>
</feature>
<gene>
    <name evidence="6" type="ORF">L3X38_031521</name>
</gene>
<feature type="compositionally biased region" description="Polar residues" evidence="3">
    <location>
        <begin position="519"/>
        <end position="547"/>
    </location>
</feature>